<feature type="domain" description="WxxW" evidence="5">
    <location>
        <begin position="30"/>
        <end position="68"/>
    </location>
</feature>
<feature type="domain" description="WxxW" evidence="5">
    <location>
        <begin position="74"/>
        <end position="134"/>
    </location>
</feature>
<evidence type="ECO:0000256" key="1">
    <source>
        <dbReference type="ARBA" id="ARBA00004613"/>
    </source>
</evidence>
<evidence type="ECO:0000313" key="7">
    <source>
        <dbReference type="Proteomes" id="UP000261620"/>
    </source>
</evidence>
<keyword evidence="7" id="KW-1185">Reference proteome</keyword>
<reference evidence="6" key="2">
    <citation type="submission" date="2025-09" db="UniProtKB">
        <authorList>
            <consortium name="Ensembl"/>
        </authorList>
    </citation>
    <scope>IDENTIFICATION</scope>
</reference>
<keyword evidence="3" id="KW-0732">Signal</keyword>
<proteinExistence type="predicted"/>
<dbReference type="Ensembl" id="ENSMMOT00000019928.1">
    <property type="protein sequence ID" value="ENSMMOP00000019598.1"/>
    <property type="gene ID" value="ENSMMOG00000014873.1"/>
</dbReference>
<comment type="subcellular location">
    <subcellularLocation>
        <location evidence="1">Secreted</location>
    </subcellularLocation>
</comment>
<dbReference type="Pfam" id="PF13330">
    <property type="entry name" value="Mucin2_WxxW"/>
    <property type="match status" value="2"/>
</dbReference>
<keyword evidence="4" id="KW-0325">Glycoprotein</keyword>
<protein>
    <recommendedName>
        <fullName evidence="5">WxxW domain-containing protein</fullName>
    </recommendedName>
</protein>
<evidence type="ECO:0000256" key="3">
    <source>
        <dbReference type="ARBA" id="ARBA00022729"/>
    </source>
</evidence>
<reference evidence="6" key="1">
    <citation type="submission" date="2025-08" db="UniProtKB">
        <authorList>
            <consortium name="Ensembl"/>
        </authorList>
    </citation>
    <scope>IDENTIFICATION</scope>
</reference>
<dbReference type="PANTHER" id="PTHR15031">
    <property type="entry name" value="CARTILAGE INTERMEDIATE LAYER PROTEIN CLIP"/>
    <property type="match status" value="1"/>
</dbReference>
<organism evidence="6 7">
    <name type="scientific">Mola mola</name>
    <name type="common">Ocean sunfish</name>
    <name type="synonym">Tetraodon mola</name>
    <dbReference type="NCBI Taxonomy" id="94237"/>
    <lineage>
        <taxon>Eukaryota</taxon>
        <taxon>Metazoa</taxon>
        <taxon>Chordata</taxon>
        <taxon>Craniata</taxon>
        <taxon>Vertebrata</taxon>
        <taxon>Euteleostomi</taxon>
        <taxon>Actinopterygii</taxon>
        <taxon>Neopterygii</taxon>
        <taxon>Teleostei</taxon>
        <taxon>Neoteleostei</taxon>
        <taxon>Acanthomorphata</taxon>
        <taxon>Eupercaria</taxon>
        <taxon>Tetraodontiformes</taxon>
        <taxon>Molidae</taxon>
        <taxon>Mola</taxon>
    </lineage>
</organism>
<evidence type="ECO:0000313" key="6">
    <source>
        <dbReference type="Ensembl" id="ENSMMOP00000019598.1"/>
    </source>
</evidence>
<dbReference type="AlphaFoldDB" id="A0A3Q3WNY9"/>
<name>A0A3Q3WNY9_MOLML</name>
<keyword evidence="2" id="KW-0964">Secreted</keyword>
<evidence type="ECO:0000256" key="2">
    <source>
        <dbReference type="ARBA" id="ARBA00022525"/>
    </source>
</evidence>
<dbReference type="OMA" id="RFACHAP"/>
<dbReference type="GO" id="GO:0005576">
    <property type="term" value="C:extracellular region"/>
    <property type="evidence" value="ECO:0007669"/>
    <property type="project" value="UniProtKB-SubCell"/>
</dbReference>
<accession>A0A3Q3WNY9</accession>
<dbReference type="STRING" id="94237.ENSMMOP00000019598"/>
<dbReference type="InterPro" id="IPR025155">
    <property type="entry name" value="WxxW_domain"/>
</dbReference>
<evidence type="ECO:0000256" key="4">
    <source>
        <dbReference type="ARBA" id="ARBA00023180"/>
    </source>
</evidence>
<dbReference type="PANTHER" id="PTHR15031:SF4">
    <property type="entry name" value="CARTILAGE INTERMEDIATE LAYER PROTEIN 1"/>
    <property type="match status" value="1"/>
</dbReference>
<dbReference type="Proteomes" id="UP000261620">
    <property type="component" value="Unplaced"/>
</dbReference>
<sequence length="150" mass="17511">RFRLVGLGIYKQIHLGHLDFISLKSHMPVTVWFDRHNLSGNGDYETLTILRMTYPGKICIQPRDIWAKLCLVCWTRCYDRDNSSGKGNWELLTHRRRENPGEICDQPKYTEAVTNDTMSPATMGFGCKNAERRTHTYSHYKDCFACPCRY</sequence>
<dbReference type="InterPro" id="IPR039675">
    <property type="entry name" value="CILP1/CILP2"/>
</dbReference>
<evidence type="ECO:0000259" key="5">
    <source>
        <dbReference type="Pfam" id="PF13330"/>
    </source>
</evidence>